<comment type="caution">
    <text evidence="2">The sequence shown here is derived from an EMBL/GenBank/DDBJ whole genome shotgun (WGS) entry which is preliminary data.</text>
</comment>
<dbReference type="Pfam" id="PF09946">
    <property type="entry name" value="DUF2178"/>
    <property type="match status" value="1"/>
</dbReference>
<feature type="transmembrane region" description="Helical" evidence="1">
    <location>
        <begin position="81"/>
        <end position="100"/>
    </location>
</feature>
<proteinExistence type="predicted"/>
<dbReference type="RefSeq" id="WP_406766712.1">
    <property type="nucleotide sequence ID" value="NZ_JBJHZY010000006.1"/>
</dbReference>
<protein>
    <recommendedName>
        <fullName evidence="4">DUF2178 domain-containing protein</fullName>
    </recommendedName>
</protein>
<dbReference type="Proteomes" id="UP001623661">
    <property type="component" value="Unassembled WGS sequence"/>
</dbReference>
<feature type="transmembrane region" description="Helical" evidence="1">
    <location>
        <begin position="112"/>
        <end position="131"/>
    </location>
</feature>
<accession>A0ABW8TX32</accession>
<keyword evidence="1" id="KW-1133">Transmembrane helix</keyword>
<evidence type="ECO:0008006" key="4">
    <source>
        <dbReference type="Google" id="ProtNLM"/>
    </source>
</evidence>
<evidence type="ECO:0000256" key="1">
    <source>
        <dbReference type="SAM" id="Phobius"/>
    </source>
</evidence>
<feature type="transmembrane region" description="Helical" evidence="1">
    <location>
        <begin position="12"/>
        <end position="35"/>
    </location>
</feature>
<dbReference type="InterPro" id="IPR019235">
    <property type="entry name" value="DUF2178_TM"/>
</dbReference>
<reference evidence="2 3" key="1">
    <citation type="submission" date="2024-11" db="EMBL/GenBank/DDBJ databases">
        <authorList>
            <person name="Heng Y.C."/>
            <person name="Lim A.C.H."/>
            <person name="Lee J.K.Y."/>
            <person name="Kittelmann S."/>
        </authorList>
    </citation>
    <scope>NUCLEOTIDE SEQUENCE [LARGE SCALE GENOMIC DNA]</scope>
    <source>
        <strain evidence="2 3">WILCCON 0202</strain>
    </source>
</reference>
<dbReference type="EMBL" id="JBJHZY010000006">
    <property type="protein sequence ID" value="MFL0270080.1"/>
    <property type="molecule type" value="Genomic_DNA"/>
</dbReference>
<sequence>MKFRKMSNSKKILILSVIVLGIGALSYALFSLLGANEKSKFYLVIGLCIAFVFYIGSSIIKLKRDGVLYDEREGHIEKESNAIAFNVFQGILIVLGLLTYKTGEIKINISGLIFLLFFIMWLVNCIVQLFVKRRS</sequence>
<organism evidence="2 3">
    <name type="scientific">Candidatus Clostridium radicumherbarum</name>
    <dbReference type="NCBI Taxonomy" id="3381662"/>
    <lineage>
        <taxon>Bacteria</taxon>
        <taxon>Bacillati</taxon>
        <taxon>Bacillota</taxon>
        <taxon>Clostridia</taxon>
        <taxon>Eubacteriales</taxon>
        <taxon>Clostridiaceae</taxon>
        <taxon>Clostridium</taxon>
    </lineage>
</organism>
<keyword evidence="3" id="KW-1185">Reference proteome</keyword>
<feature type="transmembrane region" description="Helical" evidence="1">
    <location>
        <begin position="41"/>
        <end position="60"/>
    </location>
</feature>
<evidence type="ECO:0000313" key="2">
    <source>
        <dbReference type="EMBL" id="MFL0270080.1"/>
    </source>
</evidence>
<keyword evidence="1" id="KW-0812">Transmembrane</keyword>
<evidence type="ECO:0000313" key="3">
    <source>
        <dbReference type="Proteomes" id="UP001623661"/>
    </source>
</evidence>
<gene>
    <name evidence="2" type="ORF">ACJDUH_18535</name>
</gene>
<keyword evidence="1" id="KW-0472">Membrane</keyword>
<name>A0ABW8TX32_9CLOT</name>